<accession>D0GIE2</accession>
<dbReference type="eggNOG" id="COG3819">
    <property type="taxonomic scope" value="Bacteria"/>
</dbReference>
<keyword evidence="1" id="KW-1133">Transmembrane helix</keyword>
<gene>
    <name evidence="2" type="ORF">HMPREF0554_1570</name>
</gene>
<feature type="transmembrane region" description="Helical" evidence="1">
    <location>
        <begin position="6"/>
        <end position="36"/>
    </location>
</feature>
<dbReference type="InterPro" id="IPR010374">
    <property type="entry name" value="DUF969"/>
</dbReference>
<keyword evidence="3" id="KW-1185">Reference proteome</keyword>
<feature type="transmembrane region" description="Helical" evidence="1">
    <location>
        <begin position="192"/>
        <end position="214"/>
    </location>
</feature>
<evidence type="ECO:0008006" key="4">
    <source>
        <dbReference type="Google" id="ProtNLM"/>
    </source>
</evidence>
<evidence type="ECO:0000313" key="3">
    <source>
        <dbReference type="Proteomes" id="UP000004226"/>
    </source>
</evidence>
<evidence type="ECO:0000256" key="1">
    <source>
        <dbReference type="SAM" id="Phobius"/>
    </source>
</evidence>
<proteinExistence type="predicted"/>
<feature type="transmembrane region" description="Helical" evidence="1">
    <location>
        <begin position="158"/>
        <end position="180"/>
    </location>
</feature>
<keyword evidence="1" id="KW-0812">Transmembrane</keyword>
<dbReference type="AlphaFoldDB" id="D0GIE2"/>
<comment type="caution">
    <text evidence="2">The sequence shown here is derived from an EMBL/GenBank/DDBJ whole genome shotgun (WGS) entry which is preliminary data.</text>
</comment>
<keyword evidence="1" id="KW-0472">Membrane</keyword>
<feature type="transmembrane region" description="Helical" evidence="1">
    <location>
        <begin position="57"/>
        <end position="76"/>
    </location>
</feature>
<evidence type="ECO:0000313" key="2">
    <source>
        <dbReference type="EMBL" id="EEY36150.1"/>
    </source>
</evidence>
<reference evidence="2 3" key="1">
    <citation type="submission" date="2009-10" db="EMBL/GenBank/DDBJ databases">
        <authorList>
            <person name="Harkins D.M."/>
            <person name="Madupu R."/>
            <person name="Durkin A.S."/>
            <person name="Torralba M."/>
            <person name="Methe B."/>
            <person name="Sutton G.G."/>
            <person name="Strausberg R.L."/>
            <person name="Nelson K.E."/>
        </authorList>
    </citation>
    <scope>NUCLEOTIDE SEQUENCE [LARGE SCALE GENOMIC DNA]</scope>
    <source>
        <strain evidence="2 3">F0264</strain>
    </source>
</reference>
<organism evidence="2 3">
    <name type="scientific">Pseudoleptotrichia goodfellowii F0264</name>
    <dbReference type="NCBI Taxonomy" id="596323"/>
    <lineage>
        <taxon>Bacteria</taxon>
        <taxon>Fusobacteriati</taxon>
        <taxon>Fusobacteriota</taxon>
        <taxon>Fusobacteriia</taxon>
        <taxon>Fusobacteriales</taxon>
        <taxon>Leptotrichiaceae</taxon>
        <taxon>Pseudoleptotrichia</taxon>
    </lineage>
</organism>
<dbReference type="RefSeq" id="WP_006806257.1">
    <property type="nucleotide sequence ID" value="NZ_ADAD01000007.1"/>
</dbReference>
<protein>
    <recommendedName>
        <fullName evidence="4">DUF969 domain-containing protein</fullName>
    </recommendedName>
</protein>
<sequence length="227" mass="24632">MNLWILIGIVIIVVGFSLKLDVLAVVITAGVATGLAAKIDFFKILEIMGKAFVENRLMSIFLISFPVIAILERYGLKERSAELIGNLKNATAGKILGFYMIIRSVASALSIRIGGHIQFIRPLILPMSEAAAEASKGEKLSEDETERLKSLSGAVENYGNFFAQNIFVGASGLLLIQSTMGENGYNVSLKNLAFYSIPIGIIAIIFTIIQVSLYDKKLKKDSQGGNK</sequence>
<dbReference type="Proteomes" id="UP000004226">
    <property type="component" value="Unassembled WGS sequence"/>
</dbReference>
<dbReference type="EMBL" id="ADAD01000007">
    <property type="protein sequence ID" value="EEY36150.1"/>
    <property type="molecule type" value="Genomic_DNA"/>
</dbReference>
<dbReference type="Pfam" id="PF06149">
    <property type="entry name" value="DUF969"/>
    <property type="match status" value="1"/>
</dbReference>
<name>D0GIE2_9FUSO</name>